<dbReference type="InterPro" id="IPR027417">
    <property type="entry name" value="P-loop_NTPase"/>
</dbReference>
<keyword evidence="3" id="KW-1185">Reference proteome</keyword>
<geneLocation type="plasmid" evidence="2">
    <name>plasmid2</name>
</geneLocation>
<sequence length="623" mass="70247">MTWQPLQLRGISFIGREGKEPALLRFRSGLNVICGASDTGKSFIVEAIDYLLGARDPLRDIPERIGYDRARLSLETVDADGQFTLQRSTTGGDFQKWDGDWLLSNPSSTGIILKAKHSENTNSLSSYLLQSLRLAGKRVKKSQAGDTQNLSFRNLSKLVVVQENSITKRGSPFLSEQRTSNTADYSVFKLLLTGLDDSALISYAQQQAEATNRQQSNAAKLEMLNEWLGELHEELNQIGITPTEAQNQLLELEATFEQQGHIIRQAQSDLNERMQIRRSILDEQQSFLDRIAEINGLLSRFQLLQRHYQIDIERLEAIQESGTLFVLLDHAPCPLCGSPPEEQHYQEVCDGNVEQNIEAARAEISKISKLLIDLEDTVIDLENELEEVTARKEELDPRIQSLTQEIQDILAPALGNAEASLNELLGRSNQLQKVIDVSYRIEHLEEKRLNLLETSETLSNLAVPTIDLSKSVLDAFSQKVQHLLQTWGFPNCDRVHFDESDKDIVINGQLRTSRGKGLRAITHAAMSIGLMEFCRERNLPHPGFVVLDSPLLAYYEPEGVADSLEGTDLKIRFYEYLANNHNDSQIIIVENEHPPESTTEKIELTIFTRNPERGRFGFFPVPS</sequence>
<dbReference type="AlphaFoldDB" id="A0A1Z4JS83"/>
<feature type="coiled-coil region" evidence="1">
    <location>
        <begin position="357"/>
        <end position="391"/>
    </location>
</feature>
<evidence type="ECO:0000313" key="2">
    <source>
        <dbReference type="EMBL" id="BAY59528.1"/>
    </source>
</evidence>
<dbReference type="EMBL" id="AP018205">
    <property type="protein sequence ID" value="BAY59528.1"/>
    <property type="molecule type" value="Genomic_DNA"/>
</dbReference>
<evidence type="ECO:0000256" key="1">
    <source>
        <dbReference type="SAM" id="Coils"/>
    </source>
</evidence>
<evidence type="ECO:0000313" key="3">
    <source>
        <dbReference type="Proteomes" id="UP000217895"/>
    </source>
</evidence>
<name>A0A1Z4JS83_LEPBY</name>
<dbReference type="Proteomes" id="UP000217895">
    <property type="component" value="Plasmid Plasmid2 dna"/>
</dbReference>
<accession>A0A1Z4JS83</accession>
<organism evidence="2 3">
    <name type="scientific">Leptolyngbya boryana NIES-2135</name>
    <dbReference type="NCBI Taxonomy" id="1973484"/>
    <lineage>
        <taxon>Bacteria</taxon>
        <taxon>Bacillati</taxon>
        <taxon>Cyanobacteriota</taxon>
        <taxon>Cyanophyceae</taxon>
        <taxon>Leptolyngbyales</taxon>
        <taxon>Leptolyngbyaceae</taxon>
        <taxon>Leptolyngbya group</taxon>
        <taxon>Leptolyngbya</taxon>
    </lineage>
</organism>
<gene>
    <name evidence="2" type="primary">smc</name>
    <name evidence="2" type="ORF">NIES2135_64050</name>
</gene>
<protein>
    <submittedName>
        <fullName evidence="2">Chromosome partition protein Smc</fullName>
    </submittedName>
</protein>
<reference evidence="2 3" key="1">
    <citation type="submission" date="2017-06" db="EMBL/GenBank/DDBJ databases">
        <title>Genome sequencing of cyanobaciteial culture collection at National Institute for Environmental Studies (NIES).</title>
        <authorList>
            <person name="Hirose Y."/>
            <person name="Shimura Y."/>
            <person name="Fujisawa T."/>
            <person name="Nakamura Y."/>
            <person name="Kawachi M."/>
        </authorList>
    </citation>
    <scope>NUCLEOTIDE SEQUENCE [LARGE SCALE GENOMIC DNA]</scope>
    <source>
        <strain evidence="2 3">NIES-2135</strain>
        <plasmid evidence="3">Plasmid Plasmid2 dna</plasmid>
    </source>
</reference>
<keyword evidence="2" id="KW-0614">Plasmid</keyword>
<keyword evidence="1" id="KW-0175">Coiled coil</keyword>
<dbReference type="Gene3D" id="3.40.50.300">
    <property type="entry name" value="P-loop containing nucleotide triphosphate hydrolases"/>
    <property type="match status" value="1"/>
</dbReference>
<proteinExistence type="predicted"/>